<dbReference type="Proteomes" id="UP000663870">
    <property type="component" value="Unassembled WGS sequence"/>
</dbReference>
<reference evidence="2" key="1">
    <citation type="submission" date="2021-02" db="EMBL/GenBank/DDBJ databases">
        <authorList>
            <person name="Nowell W R."/>
        </authorList>
    </citation>
    <scope>NUCLEOTIDE SEQUENCE</scope>
</reference>
<dbReference type="EMBL" id="CAJNOH010016201">
    <property type="protein sequence ID" value="CAF1569310.1"/>
    <property type="molecule type" value="Genomic_DNA"/>
</dbReference>
<evidence type="ECO:0000313" key="2">
    <source>
        <dbReference type="EMBL" id="CAF1569310.1"/>
    </source>
</evidence>
<evidence type="ECO:0000313" key="4">
    <source>
        <dbReference type="EMBL" id="CAF1680699.1"/>
    </source>
</evidence>
<keyword evidence="6" id="KW-1185">Reference proteome</keyword>
<accession>A0A815YDE8</accession>
<protein>
    <submittedName>
        <fullName evidence="2">Uncharacterized protein</fullName>
    </submittedName>
</protein>
<feature type="non-terminal residue" evidence="2">
    <location>
        <position position="1"/>
    </location>
</feature>
<evidence type="ECO:0000313" key="6">
    <source>
        <dbReference type="Proteomes" id="UP000663870"/>
    </source>
</evidence>
<organism evidence="2 5">
    <name type="scientific">Rotaria sordida</name>
    <dbReference type="NCBI Taxonomy" id="392033"/>
    <lineage>
        <taxon>Eukaryota</taxon>
        <taxon>Metazoa</taxon>
        <taxon>Spiralia</taxon>
        <taxon>Gnathifera</taxon>
        <taxon>Rotifera</taxon>
        <taxon>Eurotatoria</taxon>
        <taxon>Bdelloidea</taxon>
        <taxon>Philodinida</taxon>
        <taxon>Philodinidae</taxon>
        <taxon>Rotaria</taxon>
    </lineage>
</organism>
<dbReference type="EMBL" id="CAJNOH010003201">
    <property type="protein sequence ID" value="CAF1327224.1"/>
    <property type="molecule type" value="Genomic_DNA"/>
</dbReference>
<dbReference type="Proteomes" id="UP000663854">
    <property type="component" value="Unassembled WGS sequence"/>
</dbReference>
<dbReference type="EMBL" id="CAJNOL010004502">
    <property type="protein sequence ID" value="CAF1589524.1"/>
    <property type="molecule type" value="Genomic_DNA"/>
</dbReference>
<sequence length="46" mass="5325">TLSYALKDMVEATTDLAKNARRIKHIDTRTLIRAEREEKIPQQQTA</sequence>
<evidence type="ECO:0000313" key="3">
    <source>
        <dbReference type="EMBL" id="CAF1589524.1"/>
    </source>
</evidence>
<gene>
    <name evidence="3" type="ORF">JXQ802_LOCUS47080</name>
    <name evidence="4" type="ORF">JXQ802_LOCUS59106</name>
    <name evidence="1" type="ORF">PYM288_LOCUS31225</name>
    <name evidence="2" type="ORF">PYM288_LOCUS42454</name>
</gene>
<evidence type="ECO:0000313" key="5">
    <source>
        <dbReference type="Proteomes" id="UP000663854"/>
    </source>
</evidence>
<name>A0A815YDE8_9BILA</name>
<evidence type="ECO:0000313" key="1">
    <source>
        <dbReference type="EMBL" id="CAF1327224.1"/>
    </source>
</evidence>
<comment type="caution">
    <text evidence="2">The sequence shown here is derived from an EMBL/GenBank/DDBJ whole genome shotgun (WGS) entry which is preliminary data.</text>
</comment>
<dbReference type="EMBL" id="CAJNOL010018146">
    <property type="protein sequence ID" value="CAF1680699.1"/>
    <property type="molecule type" value="Genomic_DNA"/>
</dbReference>
<proteinExistence type="predicted"/>
<dbReference type="AlphaFoldDB" id="A0A815YDE8"/>